<gene>
    <name evidence="1" type="ORF">BU24DRAFT_423203</name>
</gene>
<dbReference type="Gene3D" id="2.30.110.10">
    <property type="entry name" value="Electron Transport, Fmn-binding Protein, Chain A"/>
    <property type="match status" value="1"/>
</dbReference>
<sequence length="250" mass="27962">MYLRSIHAETHIPALRQFIRANPLGEIITTINLPSYPLIQLSHVPFILDVENESDEKELGTLRGHMARANPQSKAMIEELTNTGSRTEDGSSGFLEREVMVLFNSSAHHYITPKFYKETKPSTAKVVPTWNYSAVQAYGKARIYFDSKSPVTDAYLDKQVAELSEMCERNIMGYDKPWETKDAPEKYLDIMKKAIIGVQIDITSLGGKAKMSQESTKGDREGVIEGFEAIGTDLAKEIAETVRAKSNGKK</sequence>
<dbReference type="SUPFAM" id="SSF50475">
    <property type="entry name" value="FMN-binding split barrel"/>
    <property type="match status" value="1"/>
</dbReference>
<dbReference type="GeneID" id="54285579"/>
<dbReference type="PANTHER" id="PTHR35802">
    <property type="entry name" value="PROTEASE SYNTHASE AND SPORULATION PROTEIN PAI 2"/>
    <property type="match status" value="1"/>
</dbReference>
<dbReference type="OrthoDB" id="2101473at2759"/>
<dbReference type="EMBL" id="ML978070">
    <property type="protein sequence ID" value="KAF2014169.1"/>
    <property type="molecule type" value="Genomic_DNA"/>
</dbReference>
<dbReference type="Proteomes" id="UP000799778">
    <property type="component" value="Unassembled WGS sequence"/>
</dbReference>
<evidence type="ECO:0000313" key="1">
    <source>
        <dbReference type="EMBL" id="KAF2014169.1"/>
    </source>
</evidence>
<keyword evidence="2" id="KW-1185">Reference proteome</keyword>
<dbReference type="InterPro" id="IPR007396">
    <property type="entry name" value="TR_PAI2-type"/>
</dbReference>
<organism evidence="1 2">
    <name type="scientific">Aaosphaeria arxii CBS 175.79</name>
    <dbReference type="NCBI Taxonomy" id="1450172"/>
    <lineage>
        <taxon>Eukaryota</taxon>
        <taxon>Fungi</taxon>
        <taxon>Dikarya</taxon>
        <taxon>Ascomycota</taxon>
        <taxon>Pezizomycotina</taxon>
        <taxon>Dothideomycetes</taxon>
        <taxon>Pleosporomycetidae</taxon>
        <taxon>Pleosporales</taxon>
        <taxon>Pleosporales incertae sedis</taxon>
        <taxon>Aaosphaeria</taxon>
    </lineage>
</organism>
<protein>
    <submittedName>
        <fullName evidence="1">Negative transcriptional regulator</fullName>
    </submittedName>
</protein>
<dbReference type="RefSeq" id="XP_033382508.1">
    <property type="nucleotide sequence ID" value="XM_033528182.1"/>
</dbReference>
<dbReference type="PIRSF" id="PIRSF010372">
    <property type="entry name" value="PaiB"/>
    <property type="match status" value="1"/>
</dbReference>
<dbReference type="PANTHER" id="PTHR35802:SF1">
    <property type="entry name" value="PROTEASE SYNTHASE AND SPORULATION PROTEIN PAI 2"/>
    <property type="match status" value="1"/>
</dbReference>
<dbReference type="Pfam" id="PF04299">
    <property type="entry name" value="FMN_bind_2"/>
    <property type="match status" value="1"/>
</dbReference>
<evidence type="ECO:0000313" key="2">
    <source>
        <dbReference type="Proteomes" id="UP000799778"/>
    </source>
</evidence>
<reference evidence="1" key="1">
    <citation type="journal article" date="2020" name="Stud. Mycol.">
        <title>101 Dothideomycetes genomes: a test case for predicting lifestyles and emergence of pathogens.</title>
        <authorList>
            <person name="Haridas S."/>
            <person name="Albert R."/>
            <person name="Binder M."/>
            <person name="Bloem J."/>
            <person name="Labutti K."/>
            <person name="Salamov A."/>
            <person name="Andreopoulos B."/>
            <person name="Baker S."/>
            <person name="Barry K."/>
            <person name="Bills G."/>
            <person name="Bluhm B."/>
            <person name="Cannon C."/>
            <person name="Castanera R."/>
            <person name="Culley D."/>
            <person name="Daum C."/>
            <person name="Ezra D."/>
            <person name="Gonzalez J."/>
            <person name="Henrissat B."/>
            <person name="Kuo A."/>
            <person name="Liang C."/>
            <person name="Lipzen A."/>
            <person name="Lutzoni F."/>
            <person name="Magnuson J."/>
            <person name="Mondo S."/>
            <person name="Nolan M."/>
            <person name="Ohm R."/>
            <person name="Pangilinan J."/>
            <person name="Park H.-J."/>
            <person name="Ramirez L."/>
            <person name="Alfaro M."/>
            <person name="Sun H."/>
            <person name="Tritt A."/>
            <person name="Yoshinaga Y."/>
            <person name="Zwiers L.-H."/>
            <person name="Turgeon B."/>
            <person name="Goodwin S."/>
            <person name="Spatafora J."/>
            <person name="Crous P."/>
            <person name="Grigoriev I."/>
        </authorList>
    </citation>
    <scope>NUCLEOTIDE SEQUENCE</scope>
    <source>
        <strain evidence="1">CBS 175.79</strain>
    </source>
</reference>
<accession>A0A6A5XMS2</accession>
<dbReference type="AlphaFoldDB" id="A0A6A5XMS2"/>
<proteinExistence type="predicted"/>
<name>A0A6A5XMS2_9PLEO</name>
<dbReference type="InterPro" id="IPR012349">
    <property type="entry name" value="Split_barrel_FMN-bd"/>
</dbReference>